<keyword evidence="2" id="KW-1185">Reference proteome</keyword>
<dbReference type="AlphaFoldDB" id="A0A4Y2WRB6"/>
<comment type="caution">
    <text evidence="1">The sequence shown here is derived from an EMBL/GenBank/DDBJ whole genome shotgun (WGS) entry which is preliminary data.</text>
</comment>
<evidence type="ECO:0000313" key="1">
    <source>
        <dbReference type="EMBL" id="GBO39154.1"/>
    </source>
</evidence>
<accession>A0A4Y2WRB6</accession>
<organism evidence="1 2">
    <name type="scientific">Araneus ventricosus</name>
    <name type="common">Orbweaver spider</name>
    <name type="synonym">Epeira ventricosa</name>
    <dbReference type="NCBI Taxonomy" id="182803"/>
    <lineage>
        <taxon>Eukaryota</taxon>
        <taxon>Metazoa</taxon>
        <taxon>Ecdysozoa</taxon>
        <taxon>Arthropoda</taxon>
        <taxon>Chelicerata</taxon>
        <taxon>Arachnida</taxon>
        <taxon>Araneae</taxon>
        <taxon>Araneomorphae</taxon>
        <taxon>Entelegynae</taxon>
        <taxon>Araneoidea</taxon>
        <taxon>Araneidae</taxon>
        <taxon>Araneus</taxon>
    </lineage>
</organism>
<gene>
    <name evidence="1" type="ORF">AVEN_146933_1</name>
</gene>
<protein>
    <submittedName>
        <fullName evidence="1">Uncharacterized protein</fullName>
    </submittedName>
</protein>
<dbReference type="EMBL" id="BGPR01064078">
    <property type="protein sequence ID" value="GBO39154.1"/>
    <property type="molecule type" value="Genomic_DNA"/>
</dbReference>
<sequence>MRHFYITVSFEDFYTTYTSHSQVYARWSSTVYRCTCTSLAMGNIWGGSFPHAWPPRSDTLRLLVMGIFEVKSVPRQTAVVANIERCHPPTCVCHTSRNVANDDVLHLTALLLNDDQLIEQL</sequence>
<evidence type="ECO:0000313" key="2">
    <source>
        <dbReference type="Proteomes" id="UP000499080"/>
    </source>
</evidence>
<reference evidence="1 2" key="1">
    <citation type="journal article" date="2019" name="Sci. Rep.">
        <title>Orb-weaving spider Araneus ventricosus genome elucidates the spidroin gene catalogue.</title>
        <authorList>
            <person name="Kono N."/>
            <person name="Nakamura H."/>
            <person name="Ohtoshi R."/>
            <person name="Moran D.A.P."/>
            <person name="Shinohara A."/>
            <person name="Yoshida Y."/>
            <person name="Fujiwara M."/>
            <person name="Mori M."/>
            <person name="Tomita M."/>
            <person name="Arakawa K."/>
        </authorList>
    </citation>
    <scope>NUCLEOTIDE SEQUENCE [LARGE SCALE GENOMIC DNA]</scope>
</reference>
<dbReference type="Proteomes" id="UP000499080">
    <property type="component" value="Unassembled WGS sequence"/>
</dbReference>
<proteinExistence type="predicted"/>
<name>A0A4Y2WRB6_ARAVE</name>